<reference evidence="2 3" key="1">
    <citation type="submission" date="2018-10" db="EMBL/GenBank/DDBJ databases">
        <title>Ulvibacterium marinum gen. nov., sp. nov., a novel marine bacterium of the family Flavobacteriaceae, isolated from a culture of the green alga Ulva prolifera.</title>
        <authorList>
            <person name="Zhang Z."/>
        </authorList>
    </citation>
    <scope>NUCLEOTIDE SEQUENCE [LARGE SCALE GENOMIC DNA]</scope>
    <source>
        <strain evidence="2 3">CCMM003</strain>
    </source>
</reference>
<dbReference type="Proteomes" id="UP000276603">
    <property type="component" value="Unassembled WGS sequence"/>
</dbReference>
<keyword evidence="1" id="KW-1133">Transmembrane helix</keyword>
<comment type="caution">
    <text evidence="2">The sequence shown here is derived from an EMBL/GenBank/DDBJ whole genome shotgun (WGS) entry which is preliminary data.</text>
</comment>
<protein>
    <submittedName>
        <fullName evidence="2">Uncharacterized protein</fullName>
    </submittedName>
</protein>
<sequence length="223" mass="26173">MGKILNTMLNALSAILMGRDKVNNSLATFLDKGNNEILILSILFFIPFLIVSIFLYNQASNWLWTLVPLLLYGIIVLFFVLKLGMEKRLNLEKSNQKSEFTGFHLDLNDLVFRKLFAYLMKYEFIDEELTSYDEFFKVMTLDLERHDDVIHFKMNLAELKYLLEKIKKLKKGLTLTSFEKSNKIYNKGKLVTQKSMTSAYSDSIPDKEFRDHLDNFFKFLTDI</sequence>
<accession>A0A3B0CF03</accession>
<keyword evidence="3" id="KW-1185">Reference proteome</keyword>
<evidence type="ECO:0000313" key="2">
    <source>
        <dbReference type="EMBL" id="RKN83438.1"/>
    </source>
</evidence>
<keyword evidence="1" id="KW-0812">Transmembrane</keyword>
<name>A0A3B0CF03_9FLAO</name>
<proteinExistence type="predicted"/>
<organism evidence="2 3">
    <name type="scientific">Ulvibacterium marinum</name>
    <dbReference type="NCBI Taxonomy" id="2419782"/>
    <lineage>
        <taxon>Bacteria</taxon>
        <taxon>Pseudomonadati</taxon>
        <taxon>Bacteroidota</taxon>
        <taxon>Flavobacteriia</taxon>
        <taxon>Flavobacteriales</taxon>
        <taxon>Flavobacteriaceae</taxon>
        <taxon>Ulvibacterium</taxon>
    </lineage>
</organism>
<dbReference type="RefSeq" id="WP_120710645.1">
    <property type="nucleotide sequence ID" value="NZ_RBCJ01000001.1"/>
</dbReference>
<feature type="transmembrane region" description="Helical" evidence="1">
    <location>
        <begin position="62"/>
        <end position="81"/>
    </location>
</feature>
<dbReference type="AlphaFoldDB" id="A0A3B0CF03"/>
<keyword evidence="1" id="KW-0472">Membrane</keyword>
<evidence type="ECO:0000256" key="1">
    <source>
        <dbReference type="SAM" id="Phobius"/>
    </source>
</evidence>
<gene>
    <name evidence="2" type="ORF">D7Z94_06350</name>
</gene>
<feature type="transmembrane region" description="Helical" evidence="1">
    <location>
        <begin position="37"/>
        <end position="56"/>
    </location>
</feature>
<dbReference type="OrthoDB" id="1350655at2"/>
<dbReference type="EMBL" id="RBCJ01000001">
    <property type="protein sequence ID" value="RKN83438.1"/>
    <property type="molecule type" value="Genomic_DNA"/>
</dbReference>
<evidence type="ECO:0000313" key="3">
    <source>
        <dbReference type="Proteomes" id="UP000276603"/>
    </source>
</evidence>